<dbReference type="RefSeq" id="WP_290022045.1">
    <property type="nucleotide sequence ID" value="NZ_JAOPLV010000005.1"/>
</dbReference>
<protein>
    <submittedName>
        <fullName evidence="1">Uncharacterized protein</fullName>
    </submittedName>
</protein>
<accession>A0AAW7HZH0</accession>
<evidence type="ECO:0000313" key="1">
    <source>
        <dbReference type="EMBL" id="MDM5140467.1"/>
    </source>
</evidence>
<name>A0AAW7HZH0_9GAMM</name>
<proteinExistence type="predicted"/>
<organism evidence="1 2">
    <name type="scientific">Aeromonas bestiarum</name>
    <dbReference type="NCBI Taxonomy" id="105751"/>
    <lineage>
        <taxon>Bacteria</taxon>
        <taxon>Pseudomonadati</taxon>
        <taxon>Pseudomonadota</taxon>
        <taxon>Gammaproteobacteria</taxon>
        <taxon>Aeromonadales</taxon>
        <taxon>Aeromonadaceae</taxon>
        <taxon>Aeromonas</taxon>
    </lineage>
</organism>
<gene>
    <name evidence="1" type="ORF">OB959_11745</name>
</gene>
<dbReference type="Proteomes" id="UP001168216">
    <property type="component" value="Unassembled WGS sequence"/>
</dbReference>
<sequence length="68" mass="7657">MDTGKLFQAEEEFPEDLALPVSIVKMAEIPSTRWGVRGKQLLPDTSLGLRNLYLIAAQQYLEYCKAQA</sequence>
<reference evidence="1" key="1">
    <citation type="submission" date="2023-08" db="EMBL/GenBank/DDBJ databases">
        <title>WGS of Aeromonas isolates.</title>
        <authorList>
            <person name="Lee H."/>
        </authorList>
    </citation>
    <scope>NUCLEOTIDE SEQUENCE</scope>
    <source>
        <strain evidence="1">SL22</strain>
    </source>
</reference>
<dbReference type="EMBL" id="JAOPLV010000005">
    <property type="protein sequence ID" value="MDM5140467.1"/>
    <property type="molecule type" value="Genomic_DNA"/>
</dbReference>
<comment type="caution">
    <text evidence="1">The sequence shown here is derived from an EMBL/GenBank/DDBJ whole genome shotgun (WGS) entry which is preliminary data.</text>
</comment>
<evidence type="ECO:0000313" key="2">
    <source>
        <dbReference type="Proteomes" id="UP001168216"/>
    </source>
</evidence>
<dbReference type="AlphaFoldDB" id="A0AAW7HZH0"/>